<keyword evidence="1" id="KW-0411">Iron-sulfur</keyword>
<keyword evidence="3" id="KW-1185">Reference proteome</keyword>
<dbReference type="STRING" id="1047168.A0A0F4G7H6"/>
<dbReference type="InterPro" id="IPR058240">
    <property type="entry name" value="rSAM_sf"/>
</dbReference>
<organism evidence="2 3">
    <name type="scientific">Zymoseptoria brevis</name>
    <dbReference type="NCBI Taxonomy" id="1047168"/>
    <lineage>
        <taxon>Eukaryota</taxon>
        <taxon>Fungi</taxon>
        <taxon>Dikarya</taxon>
        <taxon>Ascomycota</taxon>
        <taxon>Pezizomycotina</taxon>
        <taxon>Dothideomycetes</taxon>
        <taxon>Dothideomycetidae</taxon>
        <taxon>Mycosphaerellales</taxon>
        <taxon>Mycosphaerellaceae</taxon>
        <taxon>Zymoseptoria</taxon>
    </lineage>
</organism>
<dbReference type="PANTHER" id="PTHR30538">
    <property type="entry name" value="LYSINE 2,3-AMINOMUTASE-RELATED"/>
    <property type="match status" value="1"/>
</dbReference>
<dbReference type="AlphaFoldDB" id="A0A0F4G7H6"/>
<dbReference type="InterPro" id="IPR013785">
    <property type="entry name" value="Aldolase_TIM"/>
</dbReference>
<sequence length="415" mass="47311">MPPKQFKLFSKSALAGLFQRYCPNLKLAEYFAAAHVFPMRLNSHVVEDLIEWKSAPSDPLFRLSVPQPEMLRPADLNALLSEMKRGDTSRGQYCHAYCTYCFRWAQFTSVGSDQTFRSSDATLLAQYIEDHRAVTDVLFTGGDPLVMPASTLRRYLEPLFGPASPQHLSTIRIGTKSLAWWPYRFVTDPDAKDLLRLFTDVVASGKHLTLQAHFTHPREVEHPVAREAVRLIRMTGAQIRSQAPLVRNINDDPALWIRMWKLQTRLGIVPYYMFVERDTGARDYFSVPLAQALTVFNTAWSSLPGTARTVRGPSMSTGPGKICVLGTMTIKDERYFVLKFLQSRNPAWTQEVFLAKFNPKAVWMDELEPAFESSGFFFEREYDAQRHSATRSSSGQLTDHDWFEARDSFNGDCLQ</sequence>
<dbReference type="SUPFAM" id="SSF102114">
    <property type="entry name" value="Radical SAM enzymes"/>
    <property type="match status" value="1"/>
</dbReference>
<gene>
    <name evidence="2" type="ORF">TI39_contig4335g00001</name>
</gene>
<comment type="caution">
    <text evidence="2">The sequence shown here is derived from an EMBL/GenBank/DDBJ whole genome shotgun (WGS) entry which is preliminary data.</text>
</comment>
<protein>
    <recommendedName>
        <fullName evidence="4">Lysine 2,3-aminomutase</fullName>
    </recommendedName>
</protein>
<evidence type="ECO:0000313" key="3">
    <source>
        <dbReference type="Proteomes" id="UP000033647"/>
    </source>
</evidence>
<dbReference type="Gene3D" id="3.20.20.70">
    <property type="entry name" value="Aldolase class I"/>
    <property type="match status" value="1"/>
</dbReference>
<evidence type="ECO:0008006" key="4">
    <source>
        <dbReference type="Google" id="ProtNLM"/>
    </source>
</evidence>
<reference evidence="2 3" key="1">
    <citation type="submission" date="2015-03" db="EMBL/GenBank/DDBJ databases">
        <title>RNA-seq based gene annotation and comparative genomics of four Zymoseptoria species reveal species-specific pathogenicity related genes and transposable element activity.</title>
        <authorList>
            <person name="Grandaubert J."/>
            <person name="Bhattacharyya A."/>
            <person name="Stukenbrock E.H."/>
        </authorList>
    </citation>
    <scope>NUCLEOTIDE SEQUENCE [LARGE SCALE GENOMIC DNA]</scope>
    <source>
        <strain evidence="2 3">Zb18110</strain>
    </source>
</reference>
<dbReference type="GO" id="GO:0051539">
    <property type="term" value="F:4 iron, 4 sulfur cluster binding"/>
    <property type="evidence" value="ECO:0007669"/>
    <property type="project" value="UniProtKB-KW"/>
</dbReference>
<accession>A0A0F4G7H6</accession>
<name>A0A0F4G7H6_9PEZI</name>
<dbReference type="EMBL" id="LAFY01004294">
    <property type="protein sequence ID" value="KJX93331.1"/>
    <property type="molecule type" value="Genomic_DNA"/>
</dbReference>
<evidence type="ECO:0000313" key="2">
    <source>
        <dbReference type="EMBL" id="KJX93331.1"/>
    </source>
</evidence>
<dbReference type="PANTHER" id="PTHR30538:SF0">
    <property type="entry name" value="L-LYSINE 2,3-AMINOMUTASE AQ_1632-RELATED"/>
    <property type="match status" value="1"/>
</dbReference>
<keyword evidence="1" id="KW-0408">Iron</keyword>
<evidence type="ECO:0000256" key="1">
    <source>
        <dbReference type="ARBA" id="ARBA00022485"/>
    </source>
</evidence>
<dbReference type="Proteomes" id="UP000033647">
    <property type="component" value="Unassembled WGS sequence"/>
</dbReference>
<dbReference type="InterPro" id="IPR003739">
    <property type="entry name" value="Lys_aminomutase/Glu_NH3_mut"/>
</dbReference>
<keyword evidence="1" id="KW-0004">4Fe-4S</keyword>
<dbReference type="OrthoDB" id="5396721at2759"/>
<proteinExistence type="predicted"/>
<keyword evidence="1" id="KW-0479">Metal-binding</keyword>